<reference evidence="1 2" key="1">
    <citation type="journal article" date="2019" name="Commun. Biol.">
        <title>The bagworm genome reveals a unique fibroin gene that provides high tensile strength.</title>
        <authorList>
            <person name="Kono N."/>
            <person name="Nakamura H."/>
            <person name="Ohtoshi R."/>
            <person name="Tomita M."/>
            <person name="Numata K."/>
            <person name="Arakawa K."/>
        </authorList>
    </citation>
    <scope>NUCLEOTIDE SEQUENCE [LARGE SCALE GENOMIC DNA]</scope>
</reference>
<dbReference type="Proteomes" id="UP000299102">
    <property type="component" value="Unassembled WGS sequence"/>
</dbReference>
<organism evidence="1 2">
    <name type="scientific">Eumeta variegata</name>
    <name type="common">Bagworm moth</name>
    <name type="synonym">Eumeta japonica</name>
    <dbReference type="NCBI Taxonomy" id="151549"/>
    <lineage>
        <taxon>Eukaryota</taxon>
        <taxon>Metazoa</taxon>
        <taxon>Ecdysozoa</taxon>
        <taxon>Arthropoda</taxon>
        <taxon>Hexapoda</taxon>
        <taxon>Insecta</taxon>
        <taxon>Pterygota</taxon>
        <taxon>Neoptera</taxon>
        <taxon>Endopterygota</taxon>
        <taxon>Lepidoptera</taxon>
        <taxon>Glossata</taxon>
        <taxon>Ditrysia</taxon>
        <taxon>Tineoidea</taxon>
        <taxon>Psychidae</taxon>
        <taxon>Oiketicinae</taxon>
        <taxon>Eumeta</taxon>
    </lineage>
</organism>
<gene>
    <name evidence="1" type="ORF">EVAR_83409_1</name>
</gene>
<accession>A0A4C1TZR4</accession>
<keyword evidence="2" id="KW-1185">Reference proteome</keyword>
<comment type="caution">
    <text evidence="1">The sequence shown here is derived from an EMBL/GenBank/DDBJ whole genome shotgun (WGS) entry which is preliminary data.</text>
</comment>
<evidence type="ECO:0000313" key="2">
    <source>
        <dbReference type="Proteomes" id="UP000299102"/>
    </source>
</evidence>
<proteinExistence type="predicted"/>
<protein>
    <submittedName>
        <fullName evidence="1">Uncharacterized protein</fullName>
    </submittedName>
</protein>
<dbReference type="AlphaFoldDB" id="A0A4C1TZR4"/>
<sequence length="79" mass="8969">MLKSQAHECRCPSTLHTIPRSIHPAHQRLICGIKRVTEQKDSILDRIQRQVSRIVGDPAVSSQRDPLVLQRAIPSLCMF</sequence>
<dbReference type="EMBL" id="BGZK01000104">
    <property type="protein sequence ID" value="GBP19096.1"/>
    <property type="molecule type" value="Genomic_DNA"/>
</dbReference>
<name>A0A4C1TZR4_EUMVA</name>
<evidence type="ECO:0000313" key="1">
    <source>
        <dbReference type="EMBL" id="GBP19096.1"/>
    </source>
</evidence>